<evidence type="ECO:0000313" key="3">
    <source>
        <dbReference type="Proteomes" id="UP001141961"/>
    </source>
</evidence>
<reference evidence="2" key="2">
    <citation type="submission" date="2022-10" db="EMBL/GenBank/DDBJ databases">
        <authorList>
            <person name="Kostovova I."/>
            <person name="Moravkova M."/>
            <person name="Pechar R."/>
        </authorList>
    </citation>
    <scope>NUCLEOTIDE SEQUENCE</scope>
    <source>
        <strain evidence="2">M597B</strain>
    </source>
</reference>
<evidence type="ECO:0000313" key="2">
    <source>
        <dbReference type="EMBL" id="MDB6246273.1"/>
    </source>
</evidence>
<gene>
    <name evidence="2" type="ORF">ODV14_02750</name>
</gene>
<dbReference type="RefSeq" id="WP_271326860.1">
    <property type="nucleotide sequence ID" value="NZ_JAOTHC010000006.1"/>
</dbReference>
<dbReference type="AlphaFoldDB" id="A0AAW6B8L7"/>
<evidence type="ECO:0000259" key="1">
    <source>
        <dbReference type="Pfam" id="PF25816"/>
    </source>
</evidence>
<accession>A0AAW6B8L7</accession>
<proteinExistence type="predicted"/>
<sequence>MVYQFCIQHKVTFKYISNYRNLLTNLSGKSSIWSSGKFITIYPKDVHTFKKIIAKLYSLFTLHEIHKGIAILSDRRFKDSNVLFYRYGVITGPDTNIYKLNSKDVEYKDYVHSKYRLPEGLKEPFPNNIDDKKESKLLFKTIIPLKAVHSRASGSTFIALDKTNNQKFILKDSKPGFSEGGISAIASLKQEKQNLKKLAKFKFIPNYITSFKEDEDFLLCEQKMS</sequence>
<name>A0AAW6B8L7_LACAM</name>
<dbReference type="EMBL" id="JAOTHD010000005">
    <property type="protein sequence ID" value="MDB6246273.1"/>
    <property type="molecule type" value="Genomic_DNA"/>
</dbReference>
<protein>
    <recommendedName>
        <fullName evidence="1">RamC N-terminal domain-containing protein</fullName>
    </recommendedName>
</protein>
<dbReference type="InterPro" id="IPR011009">
    <property type="entry name" value="Kinase-like_dom_sf"/>
</dbReference>
<dbReference type="SUPFAM" id="SSF56112">
    <property type="entry name" value="Protein kinase-like (PK-like)"/>
    <property type="match status" value="1"/>
</dbReference>
<organism evidence="2 3">
    <name type="scientific">Lactobacillus amylovorus</name>
    <dbReference type="NCBI Taxonomy" id="1604"/>
    <lineage>
        <taxon>Bacteria</taxon>
        <taxon>Bacillati</taxon>
        <taxon>Bacillota</taxon>
        <taxon>Bacilli</taxon>
        <taxon>Lactobacillales</taxon>
        <taxon>Lactobacillaceae</taxon>
        <taxon>Lactobacillus</taxon>
    </lineage>
</organism>
<comment type="caution">
    <text evidence="2">The sequence shown here is derived from an EMBL/GenBank/DDBJ whole genome shotgun (WGS) entry which is preliminary data.</text>
</comment>
<dbReference type="Pfam" id="PF25816">
    <property type="entry name" value="RamC_N"/>
    <property type="match status" value="1"/>
</dbReference>
<feature type="domain" description="RamC N-terminal" evidence="1">
    <location>
        <begin position="2"/>
        <end position="128"/>
    </location>
</feature>
<reference evidence="2" key="1">
    <citation type="journal article" date="2022" name="Microorganisms">
        <title>Antibiotic Susceptibility, Resistance Gene Determinants and Corresponding Genomic Regions in Lactobacillus amylovorus Isolates Derived from Wild Boars and Domestic Pigs.</title>
        <authorList>
            <person name="Moravkova M."/>
            <person name="Kostovova I."/>
            <person name="Kavanova K."/>
            <person name="Pechar R."/>
            <person name="Stanek S."/>
            <person name="Brychta A."/>
            <person name="Zeman M."/>
            <person name="Kubasova T."/>
        </authorList>
    </citation>
    <scope>NUCLEOTIDE SEQUENCE</scope>
    <source>
        <strain evidence="2">M597B</strain>
    </source>
</reference>
<dbReference type="InterPro" id="IPR057929">
    <property type="entry name" value="RamC_N"/>
</dbReference>
<dbReference type="Proteomes" id="UP001141961">
    <property type="component" value="Unassembled WGS sequence"/>
</dbReference>